<dbReference type="AlphaFoldDB" id="A0AAQ3KNK4"/>
<dbReference type="FunFam" id="2.30.30.1020:FF:000004">
    <property type="entry name" value="probable NOT transcription complex subunit VIP2 isoform X1"/>
    <property type="match status" value="1"/>
</dbReference>
<dbReference type="Pfam" id="PF04153">
    <property type="entry name" value="NOT2_3_5_C"/>
    <property type="match status" value="1"/>
</dbReference>
<evidence type="ECO:0000256" key="1">
    <source>
        <dbReference type="ARBA" id="ARBA00007682"/>
    </source>
</evidence>
<dbReference type="InterPro" id="IPR007282">
    <property type="entry name" value="NOT2/3/5_C"/>
</dbReference>
<reference evidence="6 7" key="1">
    <citation type="submission" date="2023-10" db="EMBL/GenBank/DDBJ databases">
        <title>Chromosome-scale genome assembly provides insights into flower coloration mechanisms of Canna indica.</title>
        <authorList>
            <person name="Li C."/>
        </authorList>
    </citation>
    <scope>NUCLEOTIDE SEQUENCE [LARGE SCALE GENOMIC DNA]</scope>
    <source>
        <tissue evidence="6">Flower</tissue>
    </source>
</reference>
<dbReference type="EMBL" id="CP136894">
    <property type="protein sequence ID" value="WOL09191.1"/>
    <property type="molecule type" value="Genomic_DNA"/>
</dbReference>
<name>A0AAQ3KNK4_9LILI</name>
<feature type="compositionally biased region" description="Polar residues" evidence="4">
    <location>
        <begin position="454"/>
        <end position="478"/>
    </location>
</feature>
<dbReference type="PANTHER" id="PTHR23326">
    <property type="entry name" value="CCR4 NOT-RELATED"/>
    <property type="match status" value="1"/>
</dbReference>
<keyword evidence="7" id="KW-1185">Reference proteome</keyword>
<evidence type="ECO:0000256" key="4">
    <source>
        <dbReference type="SAM" id="MobiDB-lite"/>
    </source>
</evidence>
<feature type="domain" description="NOT2/NOT3/NOT5 C-terminal" evidence="5">
    <location>
        <begin position="524"/>
        <end position="645"/>
    </location>
</feature>
<proteinExistence type="inferred from homology"/>
<evidence type="ECO:0000313" key="6">
    <source>
        <dbReference type="EMBL" id="WOL09191.1"/>
    </source>
</evidence>
<feature type="compositionally biased region" description="Polar residues" evidence="4">
    <location>
        <begin position="301"/>
        <end position="313"/>
    </location>
</feature>
<keyword evidence="2" id="KW-0805">Transcription regulation</keyword>
<sequence>MSGLLNTTLNGSTSNLPDSTGRPYTTSFSPQSASTGFHHSGGLQGLHNIHGSFNLSNMPSSLASRNAAMSGVPSGGVQQPGGSIPSGRFTSNNLLVALSQMSHGSGVANRGGISVVGNHAYSSSSMNGVGGSITGISSTSAAGNRNSVPGLGVSPVLGNVGPRLTNSMGNIVGGSNMGRSITSGGLSIPGLASRVNIASNSGSGNLNVQGPNRLISGMLQQAPQIIGMLGNSYPSSGGLLSQNQGGSNSLSSMGMLNDVNASESSPFDMNDFPQLTARPNSAGGPQGQLGTTRKQGVGVSSIVQQSQEFSMQSEDFPALPGNKGGSSDFSVDLQQKDQLHENISTIQSQHLPMARSVGFSLGGSYPLNRQQQQHANAANSGGLPFTPGSNQDLLRLHDSDFFPSSHGTYHPQIQNSGVPSIGMRPLSSPTQGSGMGAYEQLIQQYQHPQSQSQFRLQQMSDVSQSYRDQNLKSTQGSQAAPDRFGLQGLLSIIRMNDPDLTSLAMGIDLTTLGLNLNSSDSLHRTFGSPWSDEPAKGEPEYCIPTCYYAKQSPALYQGYFSKFQPSTLFYIFYSMPKDEVQLYVASELYSRGWFYHKEHQLWFTRVPNMEPLVKTHAYERGTYLCFDPNTFGTILKENFVLHYEAVEKKPILPSDRPSALV</sequence>
<protein>
    <submittedName>
        <fullName evidence="6">NOT transcription complex subunit VIP2 isoform X1</fullName>
    </submittedName>
</protein>
<dbReference type="Proteomes" id="UP001327560">
    <property type="component" value="Chromosome 5"/>
</dbReference>
<dbReference type="GO" id="GO:0030015">
    <property type="term" value="C:CCR4-NOT core complex"/>
    <property type="evidence" value="ECO:0007669"/>
    <property type="project" value="InterPro"/>
</dbReference>
<evidence type="ECO:0000259" key="5">
    <source>
        <dbReference type="Pfam" id="PF04153"/>
    </source>
</evidence>
<feature type="compositionally biased region" description="Polar residues" evidence="4">
    <location>
        <begin position="1"/>
        <end position="37"/>
    </location>
</feature>
<feature type="region of interest" description="Disordered" evidence="4">
    <location>
        <begin position="446"/>
        <end position="479"/>
    </location>
</feature>
<evidence type="ECO:0000313" key="7">
    <source>
        <dbReference type="Proteomes" id="UP001327560"/>
    </source>
</evidence>
<comment type="similarity">
    <text evidence="1">Belongs to the CNOT2/3/5 family.</text>
</comment>
<accession>A0AAQ3KNK4</accession>
<gene>
    <name evidence="6" type="ORF">Cni_G17944</name>
</gene>
<dbReference type="Gene3D" id="2.30.30.1020">
    <property type="entry name" value="CCR4-NOT complex subunit 2/3/5, C-terminal domain"/>
    <property type="match status" value="1"/>
</dbReference>
<evidence type="ECO:0000256" key="2">
    <source>
        <dbReference type="ARBA" id="ARBA00023015"/>
    </source>
</evidence>
<dbReference type="InterPro" id="IPR038635">
    <property type="entry name" value="CCR4-NOT_su2/3/5_C_sf"/>
</dbReference>
<dbReference type="InterPro" id="IPR040168">
    <property type="entry name" value="Not2/3/5"/>
</dbReference>
<dbReference type="GO" id="GO:0006355">
    <property type="term" value="P:regulation of DNA-templated transcription"/>
    <property type="evidence" value="ECO:0007669"/>
    <property type="project" value="InterPro"/>
</dbReference>
<organism evidence="6 7">
    <name type="scientific">Canna indica</name>
    <name type="common">Indian-shot</name>
    <dbReference type="NCBI Taxonomy" id="4628"/>
    <lineage>
        <taxon>Eukaryota</taxon>
        <taxon>Viridiplantae</taxon>
        <taxon>Streptophyta</taxon>
        <taxon>Embryophyta</taxon>
        <taxon>Tracheophyta</taxon>
        <taxon>Spermatophyta</taxon>
        <taxon>Magnoliopsida</taxon>
        <taxon>Liliopsida</taxon>
        <taxon>Zingiberales</taxon>
        <taxon>Cannaceae</taxon>
        <taxon>Canna</taxon>
    </lineage>
</organism>
<feature type="region of interest" description="Disordered" evidence="4">
    <location>
        <begin position="276"/>
        <end position="330"/>
    </location>
</feature>
<feature type="region of interest" description="Disordered" evidence="4">
    <location>
        <begin position="1"/>
        <end position="38"/>
    </location>
</feature>
<keyword evidence="3" id="KW-0804">Transcription</keyword>
<evidence type="ECO:0000256" key="3">
    <source>
        <dbReference type="ARBA" id="ARBA00023163"/>
    </source>
</evidence>